<protein>
    <submittedName>
        <fullName evidence="1">Uncharacterized protein</fullName>
    </submittedName>
</protein>
<organism evidence="1 2">
    <name type="scientific">Alkalimonas mucilaginosa</name>
    <dbReference type="NCBI Taxonomy" id="3057676"/>
    <lineage>
        <taxon>Bacteria</taxon>
        <taxon>Pseudomonadati</taxon>
        <taxon>Pseudomonadota</taxon>
        <taxon>Gammaproteobacteria</taxon>
        <taxon>Alkalimonas</taxon>
    </lineage>
</organism>
<dbReference type="Proteomes" id="UP001339167">
    <property type="component" value="Unassembled WGS sequence"/>
</dbReference>
<comment type="caution">
    <text evidence="1">The sequence shown here is derived from an EMBL/GenBank/DDBJ whole genome shotgun (WGS) entry which is preliminary data.</text>
</comment>
<keyword evidence="2" id="KW-1185">Reference proteome</keyword>
<reference evidence="1 2" key="1">
    <citation type="submission" date="2023-06" db="EMBL/GenBank/DDBJ databases">
        <title>Alkalimonas sp., MEB004 an alkaliphilic bacterium isolated from Lonar Lake, India.</title>
        <authorList>
            <person name="Joshi A."/>
            <person name="Thite S."/>
        </authorList>
    </citation>
    <scope>NUCLEOTIDE SEQUENCE [LARGE SCALE GENOMIC DNA]</scope>
    <source>
        <strain evidence="1 2">MEB004</strain>
    </source>
</reference>
<sequence>MKLTLQKKTLINLSMDSAQLPIGLTPQVAAGQGFPSERGCTGHLDCNTISQYNCDTLIECGPSYAVACKTIPCHTVEC</sequence>
<accession>A0ABU7JIJ1</accession>
<name>A0ABU7JIJ1_9GAMM</name>
<dbReference type="RefSeq" id="WP_330088827.1">
    <property type="nucleotide sequence ID" value="NZ_JAUGZK010000013.1"/>
</dbReference>
<evidence type="ECO:0000313" key="1">
    <source>
        <dbReference type="EMBL" id="MEE2025517.1"/>
    </source>
</evidence>
<proteinExistence type="predicted"/>
<evidence type="ECO:0000313" key="2">
    <source>
        <dbReference type="Proteomes" id="UP001339167"/>
    </source>
</evidence>
<gene>
    <name evidence="1" type="ORF">QWF21_14865</name>
</gene>
<dbReference type="EMBL" id="JAUGZK010000013">
    <property type="protein sequence ID" value="MEE2025517.1"/>
    <property type="molecule type" value="Genomic_DNA"/>
</dbReference>